<accession>A0A284RIJ2</accession>
<dbReference type="EMBL" id="FUEG01000009">
    <property type="protein sequence ID" value="SJL08537.1"/>
    <property type="molecule type" value="Genomic_DNA"/>
</dbReference>
<organism evidence="1 2">
    <name type="scientific">Armillaria ostoyae</name>
    <name type="common">Armillaria root rot fungus</name>
    <dbReference type="NCBI Taxonomy" id="47428"/>
    <lineage>
        <taxon>Eukaryota</taxon>
        <taxon>Fungi</taxon>
        <taxon>Dikarya</taxon>
        <taxon>Basidiomycota</taxon>
        <taxon>Agaricomycotina</taxon>
        <taxon>Agaricomycetes</taxon>
        <taxon>Agaricomycetidae</taxon>
        <taxon>Agaricales</taxon>
        <taxon>Marasmiineae</taxon>
        <taxon>Physalacriaceae</taxon>
        <taxon>Armillaria</taxon>
    </lineage>
</organism>
<evidence type="ECO:0000313" key="1">
    <source>
        <dbReference type="EMBL" id="SJL08537.1"/>
    </source>
</evidence>
<protein>
    <submittedName>
        <fullName evidence="1">Uncharacterized protein</fullName>
    </submittedName>
</protein>
<dbReference type="Proteomes" id="UP000219338">
    <property type="component" value="Unassembled WGS sequence"/>
</dbReference>
<keyword evidence="2" id="KW-1185">Reference proteome</keyword>
<sequence length="117" mass="13211">MLWSLDHLLGARCEMLTGFQDCRIACTGPKSIAASYPCNRFFVREVSVTKHVAELTVPSDLDLSIYVHDGIWCQPFLKHKVDLQDWNSMRSPSTLRLVIEVLGVVYGGKSRRTLLMA</sequence>
<gene>
    <name evidence="1" type="ORF">ARMOST_11902</name>
</gene>
<dbReference type="AlphaFoldDB" id="A0A284RIJ2"/>
<name>A0A284RIJ2_ARMOS</name>
<evidence type="ECO:0000313" key="2">
    <source>
        <dbReference type="Proteomes" id="UP000219338"/>
    </source>
</evidence>
<proteinExistence type="predicted"/>
<reference evidence="2" key="1">
    <citation type="journal article" date="2017" name="Nat. Ecol. Evol.">
        <title>Genome expansion and lineage-specific genetic innovations in the forest pathogenic fungi Armillaria.</title>
        <authorList>
            <person name="Sipos G."/>
            <person name="Prasanna A.N."/>
            <person name="Walter M.C."/>
            <person name="O'Connor E."/>
            <person name="Balint B."/>
            <person name="Krizsan K."/>
            <person name="Kiss B."/>
            <person name="Hess J."/>
            <person name="Varga T."/>
            <person name="Slot J."/>
            <person name="Riley R."/>
            <person name="Boka B."/>
            <person name="Rigling D."/>
            <person name="Barry K."/>
            <person name="Lee J."/>
            <person name="Mihaltcheva S."/>
            <person name="LaButti K."/>
            <person name="Lipzen A."/>
            <person name="Waldron R."/>
            <person name="Moloney N.M."/>
            <person name="Sperisen C."/>
            <person name="Kredics L."/>
            <person name="Vagvoelgyi C."/>
            <person name="Patrignani A."/>
            <person name="Fitzpatrick D."/>
            <person name="Nagy I."/>
            <person name="Doyle S."/>
            <person name="Anderson J.B."/>
            <person name="Grigoriev I.V."/>
            <person name="Gueldener U."/>
            <person name="Muensterkoetter M."/>
            <person name="Nagy L.G."/>
        </authorList>
    </citation>
    <scope>NUCLEOTIDE SEQUENCE [LARGE SCALE GENOMIC DNA]</scope>
    <source>
        <strain evidence="2">C18/9</strain>
    </source>
</reference>